<evidence type="ECO:0000313" key="2">
    <source>
        <dbReference type="Proteomes" id="UP001500418"/>
    </source>
</evidence>
<keyword evidence="2" id="KW-1185">Reference proteome</keyword>
<protein>
    <submittedName>
        <fullName evidence="1">Uncharacterized protein</fullName>
    </submittedName>
</protein>
<accession>A0ABN1R0T1</accession>
<dbReference type="EMBL" id="BAAAID010000065">
    <property type="protein sequence ID" value="GAA0950288.1"/>
    <property type="molecule type" value="Genomic_DNA"/>
</dbReference>
<reference evidence="1 2" key="1">
    <citation type="journal article" date="2019" name="Int. J. Syst. Evol. Microbiol.">
        <title>The Global Catalogue of Microorganisms (GCM) 10K type strain sequencing project: providing services to taxonomists for standard genome sequencing and annotation.</title>
        <authorList>
            <consortium name="The Broad Institute Genomics Platform"/>
            <consortium name="The Broad Institute Genome Sequencing Center for Infectious Disease"/>
            <person name="Wu L."/>
            <person name="Ma J."/>
        </authorList>
    </citation>
    <scope>NUCLEOTIDE SEQUENCE [LARGE SCALE GENOMIC DNA]</scope>
    <source>
        <strain evidence="1 2">JCM 11444</strain>
    </source>
</reference>
<evidence type="ECO:0000313" key="1">
    <source>
        <dbReference type="EMBL" id="GAA0950288.1"/>
    </source>
</evidence>
<dbReference type="Proteomes" id="UP001500418">
    <property type="component" value="Unassembled WGS sequence"/>
</dbReference>
<gene>
    <name evidence="1" type="ORF">GCM10009575_073360</name>
</gene>
<sequence length="139" mass="14552">MTTQTTLVWVHRLSRRPTDPHHTHPRDARACEGHLAVGGKRFGQRSPECGEVLPHSPHITAFHGSRGPGHAPPQRVVQGCPQPVVASFPLTPGALVGSHEVAGPVPVHADGTAATTRRHGGDGPALGVFFLVTVVLAGC</sequence>
<comment type="caution">
    <text evidence="1">The sequence shown here is derived from an EMBL/GenBank/DDBJ whole genome shotgun (WGS) entry which is preliminary data.</text>
</comment>
<organism evidence="1 2">
    <name type="scientific">Streptomyces rhizosphaericus</name>
    <dbReference type="NCBI Taxonomy" id="114699"/>
    <lineage>
        <taxon>Bacteria</taxon>
        <taxon>Bacillati</taxon>
        <taxon>Actinomycetota</taxon>
        <taxon>Actinomycetes</taxon>
        <taxon>Kitasatosporales</taxon>
        <taxon>Streptomycetaceae</taxon>
        <taxon>Streptomyces</taxon>
        <taxon>Streptomyces violaceusniger group</taxon>
    </lineage>
</organism>
<name>A0ABN1R0T1_9ACTN</name>
<proteinExistence type="predicted"/>